<sequence>MIEPSHVLQINIISASNLAPVSRSMSTYAVGWINPERKQTTRTDNTGNTSPVWNDEFVFRVTPNFLKSEATNFVIEIYAQAWIRDVMVGSVKVSIASLVPTPNPKGTARRAVALQIRRPSGRPQGILNVSVSIMDGTMKSMPLDGPVDDGPQLGPGSVRGELRRVQSDLSWIVPDYESRRSRLTHGPETRPCSSLGGSWCNSDIGPSPSVVAAAMAKGLYVPPKLAEAAAASDANDDGRRGRQNEDGENSIIEWADEKNEEDVMSKLERWRTELNQPKRQGKEKEKGSNGLSTRQKRRHRRTKTEVGKLFKCFGKAYGIEFTIVCGGNQLLKNAKTNSGKKRPLLLSDDESHIIV</sequence>
<dbReference type="InterPro" id="IPR000008">
    <property type="entry name" value="C2_dom"/>
</dbReference>
<name>A0AAW1HB30_SAPOF</name>
<dbReference type="AlphaFoldDB" id="A0AAW1HB30"/>
<dbReference type="GO" id="GO:0006952">
    <property type="term" value="P:defense response"/>
    <property type="evidence" value="ECO:0007669"/>
    <property type="project" value="InterPro"/>
</dbReference>
<feature type="region of interest" description="Disordered" evidence="1">
    <location>
        <begin position="271"/>
        <end position="302"/>
    </location>
</feature>
<dbReference type="Gene3D" id="2.60.40.150">
    <property type="entry name" value="C2 domain"/>
    <property type="match status" value="1"/>
</dbReference>
<protein>
    <recommendedName>
        <fullName evidence="2">C2 domain-containing protein</fullName>
    </recommendedName>
</protein>
<evidence type="ECO:0000313" key="3">
    <source>
        <dbReference type="EMBL" id="KAK9673258.1"/>
    </source>
</evidence>
<organism evidence="3 4">
    <name type="scientific">Saponaria officinalis</name>
    <name type="common">Common soapwort</name>
    <name type="synonym">Lychnis saponaria</name>
    <dbReference type="NCBI Taxonomy" id="3572"/>
    <lineage>
        <taxon>Eukaryota</taxon>
        <taxon>Viridiplantae</taxon>
        <taxon>Streptophyta</taxon>
        <taxon>Embryophyta</taxon>
        <taxon>Tracheophyta</taxon>
        <taxon>Spermatophyta</taxon>
        <taxon>Magnoliopsida</taxon>
        <taxon>eudicotyledons</taxon>
        <taxon>Gunneridae</taxon>
        <taxon>Pentapetalae</taxon>
        <taxon>Caryophyllales</taxon>
        <taxon>Caryophyllaceae</taxon>
        <taxon>Caryophylleae</taxon>
        <taxon>Saponaria</taxon>
    </lineage>
</organism>
<proteinExistence type="predicted"/>
<dbReference type="Proteomes" id="UP001443914">
    <property type="component" value="Unassembled WGS sequence"/>
</dbReference>
<evidence type="ECO:0000256" key="1">
    <source>
        <dbReference type="SAM" id="MobiDB-lite"/>
    </source>
</evidence>
<feature type="region of interest" description="Disordered" evidence="1">
    <location>
        <begin position="230"/>
        <end position="257"/>
    </location>
</feature>
<accession>A0AAW1HB30</accession>
<evidence type="ECO:0000313" key="4">
    <source>
        <dbReference type="Proteomes" id="UP001443914"/>
    </source>
</evidence>
<keyword evidence="4" id="KW-1185">Reference proteome</keyword>
<feature type="compositionally biased region" description="Basic and acidic residues" evidence="1">
    <location>
        <begin position="236"/>
        <end position="245"/>
    </location>
</feature>
<dbReference type="InterPro" id="IPR035892">
    <property type="entry name" value="C2_domain_sf"/>
</dbReference>
<dbReference type="CDD" id="cd04051">
    <property type="entry name" value="C2_SRC2_like"/>
    <property type="match status" value="1"/>
</dbReference>
<dbReference type="InterPro" id="IPR044750">
    <property type="entry name" value="C2_SRC2/BAP"/>
</dbReference>
<reference evidence="3" key="1">
    <citation type="submission" date="2024-03" db="EMBL/GenBank/DDBJ databases">
        <title>WGS assembly of Saponaria officinalis var. Norfolk2.</title>
        <authorList>
            <person name="Jenkins J."/>
            <person name="Shu S."/>
            <person name="Grimwood J."/>
            <person name="Barry K."/>
            <person name="Goodstein D."/>
            <person name="Schmutz J."/>
            <person name="Leebens-Mack J."/>
            <person name="Osbourn A."/>
        </authorList>
    </citation>
    <scope>NUCLEOTIDE SEQUENCE [LARGE SCALE GENOMIC DNA]</scope>
    <source>
        <strain evidence="3">JIC</strain>
    </source>
</reference>
<dbReference type="SUPFAM" id="SSF49562">
    <property type="entry name" value="C2 domain (Calcium/lipid-binding domain, CaLB)"/>
    <property type="match status" value="1"/>
</dbReference>
<dbReference type="PROSITE" id="PS50004">
    <property type="entry name" value="C2"/>
    <property type="match status" value="1"/>
</dbReference>
<feature type="domain" description="C2" evidence="2">
    <location>
        <begin position="1"/>
        <end position="108"/>
    </location>
</feature>
<evidence type="ECO:0000259" key="2">
    <source>
        <dbReference type="PROSITE" id="PS50004"/>
    </source>
</evidence>
<dbReference type="EMBL" id="JBDFQZ010000012">
    <property type="protein sequence ID" value="KAK9673258.1"/>
    <property type="molecule type" value="Genomic_DNA"/>
</dbReference>
<comment type="caution">
    <text evidence="3">The sequence shown here is derived from an EMBL/GenBank/DDBJ whole genome shotgun (WGS) entry which is preliminary data.</text>
</comment>
<gene>
    <name evidence="3" type="ORF">RND81_12G155900</name>
</gene>
<dbReference type="PANTHER" id="PTHR32246">
    <property type="entry name" value="INGRESSION PROTEIN FIC1"/>
    <property type="match status" value="1"/>
</dbReference>
<dbReference type="SMART" id="SM00239">
    <property type="entry name" value="C2"/>
    <property type="match status" value="1"/>
</dbReference>
<dbReference type="PANTHER" id="PTHR32246:SF143">
    <property type="entry name" value="CALCIUM-DEPENDENT LIPID-BINDING (CALB DOMAIN) FAMILY PROTEIN"/>
    <property type="match status" value="1"/>
</dbReference>
<dbReference type="Pfam" id="PF00168">
    <property type="entry name" value="C2"/>
    <property type="match status" value="1"/>
</dbReference>